<dbReference type="Pfam" id="PF04082">
    <property type="entry name" value="Fungal_trans"/>
    <property type="match status" value="1"/>
</dbReference>
<dbReference type="GO" id="GO:0006351">
    <property type="term" value="P:DNA-templated transcription"/>
    <property type="evidence" value="ECO:0007669"/>
    <property type="project" value="InterPro"/>
</dbReference>
<dbReference type="SMART" id="SM00906">
    <property type="entry name" value="Fungal_trans"/>
    <property type="match status" value="1"/>
</dbReference>
<evidence type="ECO:0000256" key="1">
    <source>
        <dbReference type="ARBA" id="ARBA00023242"/>
    </source>
</evidence>
<dbReference type="RefSeq" id="XP_046040778.1">
    <property type="nucleotide sequence ID" value="XM_046194663.1"/>
</dbReference>
<dbReference type="AlphaFoldDB" id="A0A9P9FXF2"/>
<feature type="region of interest" description="Disordered" evidence="2">
    <location>
        <begin position="1"/>
        <end position="77"/>
    </location>
</feature>
<dbReference type="PANTHER" id="PTHR47425:SF3">
    <property type="entry name" value="ZN(II)2CYS6 TRANSCRIPTION FACTOR (EUROFUNG)"/>
    <property type="match status" value="1"/>
</dbReference>
<dbReference type="GO" id="GO:0003677">
    <property type="term" value="F:DNA binding"/>
    <property type="evidence" value="ECO:0007669"/>
    <property type="project" value="InterPro"/>
</dbReference>
<dbReference type="InterPro" id="IPR052761">
    <property type="entry name" value="Fungal_Detox/Toxin_TFs"/>
</dbReference>
<dbReference type="InterPro" id="IPR007219">
    <property type="entry name" value="XnlR_reg_dom"/>
</dbReference>
<dbReference type="CDD" id="cd12148">
    <property type="entry name" value="fungal_TF_MHR"/>
    <property type="match status" value="1"/>
</dbReference>
<keyword evidence="5" id="KW-1185">Reference proteome</keyword>
<accession>A0A9P9FXF2</accession>
<feature type="domain" description="Xylanolytic transcriptional activator regulatory" evidence="3">
    <location>
        <begin position="300"/>
        <end position="371"/>
    </location>
</feature>
<protein>
    <submittedName>
        <fullName evidence="4">Fungal-specific transcription factor domain-containing protein</fullName>
    </submittedName>
</protein>
<keyword evidence="1" id="KW-0539">Nucleus</keyword>
<dbReference type="EMBL" id="JAGMUX010000044">
    <property type="protein sequence ID" value="KAH7203124.1"/>
    <property type="molecule type" value="Genomic_DNA"/>
</dbReference>
<dbReference type="PANTHER" id="PTHR47425">
    <property type="entry name" value="FARB-RELATED"/>
    <property type="match status" value="1"/>
</dbReference>
<evidence type="ECO:0000259" key="3">
    <source>
        <dbReference type="SMART" id="SM00906"/>
    </source>
</evidence>
<evidence type="ECO:0000313" key="5">
    <source>
        <dbReference type="Proteomes" id="UP000720189"/>
    </source>
</evidence>
<name>A0A9P9FXF2_FUSRE</name>
<feature type="compositionally biased region" description="Polar residues" evidence="2">
    <location>
        <begin position="1"/>
        <end position="29"/>
    </location>
</feature>
<evidence type="ECO:0000313" key="4">
    <source>
        <dbReference type="EMBL" id="KAH7203124.1"/>
    </source>
</evidence>
<feature type="compositionally biased region" description="Basic and acidic residues" evidence="2">
    <location>
        <begin position="39"/>
        <end position="54"/>
    </location>
</feature>
<evidence type="ECO:0000256" key="2">
    <source>
        <dbReference type="SAM" id="MobiDB-lite"/>
    </source>
</evidence>
<comment type="caution">
    <text evidence="4">The sequence shown here is derived from an EMBL/GenBank/DDBJ whole genome shotgun (WGS) entry which is preliminary data.</text>
</comment>
<proteinExistence type="predicted"/>
<dbReference type="OrthoDB" id="4161332at2759"/>
<dbReference type="Proteomes" id="UP000720189">
    <property type="component" value="Unassembled WGS sequence"/>
</dbReference>
<reference evidence="4" key="1">
    <citation type="journal article" date="2021" name="Nat. Commun.">
        <title>Genetic determinants of endophytism in the Arabidopsis root mycobiome.</title>
        <authorList>
            <person name="Mesny F."/>
            <person name="Miyauchi S."/>
            <person name="Thiergart T."/>
            <person name="Pickel B."/>
            <person name="Atanasova L."/>
            <person name="Karlsson M."/>
            <person name="Huettel B."/>
            <person name="Barry K.W."/>
            <person name="Haridas S."/>
            <person name="Chen C."/>
            <person name="Bauer D."/>
            <person name="Andreopoulos W."/>
            <person name="Pangilinan J."/>
            <person name="LaButti K."/>
            <person name="Riley R."/>
            <person name="Lipzen A."/>
            <person name="Clum A."/>
            <person name="Drula E."/>
            <person name="Henrissat B."/>
            <person name="Kohler A."/>
            <person name="Grigoriev I.V."/>
            <person name="Martin F.M."/>
            <person name="Hacquard S."/>
        </authorList>
    </citation>
    <scope>NUCLEOTIDE SEQUENCE</scope>
    <source>
        <strain evidence="4">MPI-CAGE-AT-0023</strain>
    </source>
</reference>
<organism evidence="4 5">
    <name type="scientific">Fusarium redolens</name>
    <dbReference type="NCBI Taxonomy" id="48865"/>
    <lineage>
        <taxon>Eukaryota</taxon>
        <taxon>Fungi</taxon>
        <taxon>Dikarya</taxon>
        <taxon>Ascomycota</taxon>
        <taxon>Pezizomycotina</taxon>
        <taxon>Sordariomycetes</taxon>
        <taxon>Hypocreomycetidae</taxon>
        <taxon>Hypocreales</taxon>
        <taxon>Nectriaceae</taxon>
        <taxon>Fusarium</taxon>
        <taxon>Fusarium redolens species complex</taxon>
    </lineage>
</organism>
<gene>
    <name evidence="4" type="ORF">BKA55DRAFT_587482</name>
</gene>
<dbReference type="GeneID" id="70224617"/>
<dbReference type="GO" id="GO:0008270">
    <property type="term" value="F:zinc ion binding"/>
    <property type="evidence" value="ECO:0007669"/>
    <property type="project" value="InterPro"/>
</dbReference>
<feature type="compositionally biased region" description="Polar residues" evidence="2">
    <location>
        <begin position="59"/>
        <end position="75"/>
    </location>
</feature>
<sequence length="649" mass="72508">MSDPGTQDNPMSLGQTPPTTQLGTSQSESPHWDTSGLAKDCEPSRRGSMTDRHGHLSPGHSQQVHNASPATSSRDTIFVGHNTDESEAAVAVDAQVDGPRQTEHPNAVESPPIANATSAWAETLEEHESDGNRVPFYPGDRRGPAFVIDICKPQRLTDSNHSFVAMPSLESLQPEEIEYLRWKGCFSLPPHPLKEALIKAYFHHAHSFEPVLDPQDFFDAYSKGQLSLLLLWAVFMCAATFVEDSLFYAEFFDPLAFKRKAFQRAKTLYDADYEKNKVTLIQSVFLMGHFYADAEDRLGPWHWNGIAISLSHTIGLHMLTSPARNGIRPLWRRIWWCIYYREVWLSMGQGRPMRISLDHCSTPMPGLYDTSPSCSPEYQHYIPEQLGALLGIWLKLIGVTRIMGRILSTNYTIKGARPSRAIIERDENEIRANWIHDGNNDQSPVLASHLYQCRLHTQAAIIALYRPFLHETPDGVPDNEQDYWKTFVNSKLRTAAAHATHAINCMMAEDLIKFSQTIAVLTIGPPIQVHLLEMASSKSSSGKLAKHNLALCLLALDEMRKSYVSADAAYKLFDRARIMVEKSLGEDEVVSRDPADAGTSSTEAQGIETLQWLDDSASAGHEFAPVGLFSALWMPFANLIPEECSESSF</sequence>